<dbReference type="InterPro" id="IPR027434">
    <property type="entry name" value="Homing_endonucl"/>
</dbReference>
<dbReference type="GO" id="GO:0004519">
    <property type="term" value="F:endonuclease activity"/>
    <property type="evidence" value="ECO:0007669"/>
    <property type="project" value="UniProtKB-KW"/>
</dbReference>
<gene>
    <name evidence="2" type="primary">30</name>
    <name evidence="2" type="ORF">SEA_ZETA1847_30</name>
</gene>
<keyword evidence="3" id="KW-1185">Reference proteome</keyword>
<dbReference type="GeneID" id="54993713"/>
<name>A0A2Z4Q9I0_9CAUD</name>
<accession>A0A2Z4Q9I0</accession>
<sequence length="146" mass="15458">MDSDTTPTAILGTNEDVVWLAGLLEGEGTFDAHRRKYPRIRLGMTDRDVVGRAASLMGCGIRLTLKPAPMSPTFHAEISGERAARIMRELLPHMGARRSGRIAEVLSIHATRTGKLAPRAGGGSRSTPGPSLGRPLGIAKPQAPAA</sequence>
<dbReference type="EMBL" id="MH271320">
    <property type="protein sequence ID" value="AWY06664.1"/>
    <property type="molecule type" value="Genomic_DNA"/>
</dbReference>
<dbReference type="Proteomes" id="UP000251243">
    <property type="component" value="Segment"/>
</dbReference>
<dbReference type="SUPFAM" id="SSF55608">
    <property type="entry name" value="Homing endonucleases"/>
    <property type="match status" value="1"/>
</dbReference>
<protein>
    <submittedName>
        <fullName evidence="2">Endonuclease</fullName>
    </submittedName>
</protein>
<dbReference type="KEGG" id="vg:54993713"/>
<keyword evidence="2" id="KW-0378">Hydrolase</keyword>
<organism evidence="2 3">
    <name type="scientific">Microbacterium phage Zeta1847</name>
    <dbReference type="NCBI Taxonomy" id="2201444"/>
    <lineage>
        <taxon>Viruses</taxon>
        <taxon>Duplodnaviria</taxon>
        <taxon>Heunggongvirae</taxon>
        <taxon>Uroviricota</taxon>
        <taxon>Caudoviricetes</taxon>
        <taxon>Casidaviridae</taxon>
        <taxon>Zetavirus</taxon>
        <taxon>Zetavirus zeta1847</taxon>
    </lineage>
</organism>
<feature type="region of interest" description="Disordered" evidence="1">
    <location>
        <begin position="113"/>
        <end position="146"/>
    </location>
</feature>
<proteinExistence type="predicted"/>
<keyword evidence="2" id="KW-0540">Nuclease</keyword>
<keyword evidence="2" id="KW-0255">Endonuclease</keyword>
<reference evidence="3" key="1">
    <citation type="submission" date="2018-04" db="EMBL/GenBank/DDBJ databases">
        <authorList>
            <person name="Go L.Y."/>
            <person name="Mitchell J.A."/>
        </authorList>
    </citation>
    <scope>NUCLEOTIDE SEQUENCE [LARGE SCALE GENOMIC DNA]</scope>
</reference>
<evidence type="ECO:0000313" key="2">
    <source>
        <dbReference type="EMBL" id="AWY06664.1"/>
    </source>
</evidence>
<evidence type="ECO:0000313" key="3">
    <source>
        <dbReference type="Proteomes" id="UP000251243"/>
    </source>
</evidence>
<evidence type="ECO:0000256" key="1">
    <source>
        <dbReference type="SAM" id="MobiDB-lite"/>
    </source>
</evidence>
<dbReference type="RefSeq" id="YP_009803153.1">
    <property type="nucleotide sequence ID" value="NC_047992.1"/>
</dbReference>